<evidence type="ECO:0000313" key="2">
    <source>
        <dbReference type="Proteomes" id="UP000011116"/>
    </source>
</evidence>
<keyword evidence="2" id="KW-1185">Reference proteome</keyword>
<sequence length="131" mass="14956">MLNSSQQPLHDYTHQCQLDAIGQAMYMKTQFNMSRGNFNSMMTSWAALSLKVTNCLKASMKRRKPYVHLRCRMSRYMLAQTDVAYLRKSMQATSTVPSVAPVGISRESSVMVRRSIPNSLQMFFGIFQSSQ</sequence>
<reference evidence="1" key="3">
    <citation type="submission" date="2022-01" db="UniProtKB">
        <authorList>
            <consortium name="EnsemblPlants"/>
        </authorList>
    </citation>
    <scope>IDENTIFICATION</scope>
    <source>
        <strain evidence="1">subsp. vulgare</strain>
    </source>
</reference>
<dbReference type="EnsemblPlants" id="HORVU.MOREX.r3.6HG0588920.1">
    <property type="protein sequence ID" value="HORVU.MOREX.r3.6HG0588920.1.CDS1"/>
    <property type="gene ID" value="HORVU.MOREX.r3.6HG0588920"/>
</dbReference>
<dbReference type="Gramene" id="HORVU.MOREX.r3.6HG0588920.1">
    <property type="protein sequence ID" value="HORVU.MOREX.r3.6HG0588920.1.CDS1"/>
    <property type="gene ID" value="HORVU.MOREX.r3.6HG0588920"/>
</dbReference>
<reference evidence="1" key="2">
    <citation type="submission" date="2020-10" db="EMBL/GenBank/DDBJ databases">
        <authorList>
            <person name="Scholz U."/>
            <person name="Mascher M."/>
            <person name="Fiebig A."/>
        </authorList>
    </citation>
    <scope>NUCLEOTIDE SEQUENCE [LARGE SCALE GENOMIC DNA]</scope>
    <source>
        <strain evidence="1">cv. Morex</strain>
    </source>
</reference>
<protein>
    <submittedName>
        <fullName evidence="1">Uncharacterized protein</fullName>
    </submittedName>
</protein>
<organism evidence="1 2">
    <name type="scientific">Hordeum vulgare subsp. vulgare</name>
    <name type="common">Domesticated barley</name>
    <dbReference type="NCBI Taxonomy" id="112509"/>
    <lineage>
        <taxon>Eukaryota</taxon>
        <taxon>Viridiplantae</taxon>
        <taxon>Streptophyta</taxon>
        <taxon>Embryophyta</taxon>
        <taxon>Tracheophyta</taxon>
        <taxon>Spermatophyta</taxon>
        <taxon>Magnoliopsida</taxon>
        <taxon>Liliopsida</taxon>
        <taxon>Poales</taxon>
        <taxon>Poaceae</taxon>
        <taxon>BOP clade</taxon>
        <taxon>Pooideae</taxon>
        <taxon>Triticodae</taxon>
        <taxon>Triticeae</taxon>
        <taxon>Hordeinae</taxon>
        <taxon>Hordeum</taxon>
    </lineage>
</organism>
<accession>A0A8I6Y1X1</accession>
<dbReference type="Gramene" id="HORVU.MOREX.r2.6HG0488140.1">
    <property type="protein sequence ID" value="HORVU.MOREX.r2.6HG0488140.1.CDS.1"/>
    <property type="gene ID" value="HORVU.MOREX.r2.6HG0488140"/>
</dbReference>
<evidence type="ECO:0000313" key="1">
    <source>
        <dbReference type="EnsemblPlants" id="HORVU.MOREX.r3.6HG0588920.1.CDS1"/>
    </source>
</evidence>
<proteinExistence type="predicted"/>
<dbReference type="Proteomes" id="UP000011116">
    <property type="component" value="Chromosome 6H"/>
</dbReference>
<dbReference type="AlphaFoldDB" id="A0A8I6Y1X1"/>
<name>A0A8I6Y1X1_HORVV</name>
<reference evidence="2" key="1">
    <citation type="journal article" date="2012" name="Nature">
        <title>A physical, genetic and functional sequence assembly of the barley genome.</title>
        <authorList>
            <consortium name="The International Barley Genome Sequencing Consortium"/>
            <person name="Mayer K.F."/>
            <person name="Waugh R."/>
            <person name="Brown J.W."/>
            <person name="Schulman A."/>
            <person name="Langridge P."/>
            <person name="Platzer M."/>
            <person name="Fincher G.B."/>
            <person name="Muehlbauer G.J."/>
            <person name="Sato K."/>
            <person name="Close T.J."/>
            <person name="Wise R.P."/>
            <person name="Stein N."/>
        </authorList>
    </citation>
    <scope>NUCLEOTIDE SEQUENCE [LARGE SCALE GENOMIC DNA]</scope>
    <source>
        <strain evidence="2">cv. Morex</strain>
    </source>
</reference>